<dbReference type="SMART" id="SM01019">
    <property type="entry name" value="B3"/>
    <property type="match status" value="12"/>
</dbReference>
<feature type="domain" description="TF-B3" evidence="8">
    <location>
        <begin position="1327"/>
        <end position="1384"/>
    </location>
</feature>
<evidence type="ECO:0000256" key="1">
    <source>
        <dbReference type="ARBA" id="ARBA00004123"/>
    </source>
</evidence>
<feature type="domain" description="TF-B3" evidence="8">
    <location>
        <begin position="1"/>
        <end position="88"/>
    </location>
</feature>
<dbReference type="PANTHER" id="PTHR31674">
    <property type="entry name" value="B3 DOMAIN-CONTAINING PROTEIN REM-LIKE 3-RELATED"/>
    <property type="match status" value="1"/>
</dbReference>
<feature type="region of interest" description="Disordered" evidence="7">
    <location>
        <begin position="1590"/>
        <end position="1615"/>
    </location>
</feature>
<reference evidence="9" key="1">
    <citation type="submission" date="2022-08" db="EMBL/GenBank/DDBJ databases">
        <authorList>
            <person name="Gutierrez-Valencia J."/>
        </authorList>
    </citation>
    <scope>NUCLEOTIDE SEQUENCE</scope>
</reference>
<feature type="domain" description="TF-B3" evidence="8">
    <location>
        <begin position="549"/>
        <end position="647"/>
    </location>
</feature>
<feature type="domain" description="TF-B3" evidence="8">
    <location>
        <begin position="416"/>
        <end position="472"/>
    </location>
</feature>
<keyword evidence="2" id="KW-0677">Repeat</keyword>
<dbReference type="InterPro" id="IPR015300">
    <property type="entry name" value="DNA-bd_pseudobarrel_sf"/>
</dbReference>
<sequence length="1774" mass="198395">MATIIKTKSIPVAFSERFFDGGEMAGETAAVLRSPGGKSYQVKISGGREFSDAGWKAFAADHSLHVGDFVVFRHDARMVFDVMIFDPSACERVYPSSSPSSSLPFLVPVKPERETIPVDDDEQPETELDSRTTDESGDDKVQETSTVKAAAGSVPKGPFFVVTIGRNTLKKNRLPIPKEFTMKNNLESRRLAMVLNEEGNSWPAHLIITNRLAYPKYRPQVVLGRGIGQFLEDNGLQLGDTFYLELVQGGENPVFRMSGLHSDPEAMKRELEKVRKKIKLTEVKEEQIPSGSSTAMQNHFLIKLTNRYFDGYALHIPKEFALNNGLIGLKCVMILRNEEGSPYPVKLRSSKAGRPFIGTGWYDLVRANRLRMGDVLRFELVETGMNPVMTFKSMPEAFYKNYFNGGKKKRGADQAVVLRTRRGKFHAVRVSGRAFKDGWKEFVEEHDLHVGDFLVFRLDGEMEFHVMVFDPTVCERQYQQVSSVSAKQNQIPAAAGNVFVEIEVEETQIPAVEETKDDGFHFRTPREENIGDKASIGAEKAGTAFPNSPFFEFTAGTNTLSNHRYIPMKFARENGLAGKSFETIVMDEEGRPWPARYLSYPNATNLVHIGDRWREFQKKNGLEMGDSLKFELVQGLMKPVFRMSAFDLFPIGIVEGFGMRRMEKEVKMELVHEGSIAAAPAVSSRDNVNTEVVQEVLNPAYKVSDPKDTDEILKVKQEPVHEESASSKDGSSYPTINLPGAFDFSPLNLPKGFGMRRMEKDINKEPVLEELPAAAGVSSSDSVNVEVVQDGQKPAFKVPDPIRKMDTKIMEKEVKEPVHKESASAESSKDGNSYFTVKLTEGYLKGGFLNLPQEFAIKNGLHGISVSMLLANAVGAPFLVSLKTTQAGRPYIGSGWRDVVAANQLRMGDVVRFELVESGSNPVMNFKSIPVGFGKYLEGREVDEENAVLRSPGGRIYRVKMGKGREFKDGWKEFVHDHNLHVGDAVVFRLVDAPTVFDVLVFDSSACEKPYFLEKGVVKTEEVQEEAEEKRPLPVAADVPEPASGLHNRTPMEKIAVGKDGPSEPKNPYFMVSIQPDNLKKGRLRLPGNFAKMNGLNVTNTEAVVLNEEGRSWPVRINCYCKPYFSAYIMRGWRVFQMENELQLGDTFNLELVQGGQKPVLKMSGLHANRMLGKVYREKVRKESGKIAEEGKTEPIHDQDSPAPGFSEMADAHFMLTVSSRFLGGISLRIPEELARHSGLYGLSRTLVLRNENGGDWQVMVTSSNGITYIASGWTQLVKENGLSIGDCLRVQLLERGMNPVMTFKSIPVGFDNKYLKVREVGEEDAVLRSPGGEIYRVKMGKGREFEDGWKEFVDDHDLHVGDVVVFRLVDAPLVFDVMIFDPNACERPYRRQQLDAKTEDVQEEEEEEEEKPLPCAADVPEPETGLHSRSVDNISGTSREKIVRDGPSEAKKPYFVVSIKLDSLKRGRVIVPKSFSKMNGLDAAHTTDAVVLDEEGRSWPVGINYYGNSTRTTYIERGWKVIQKEYELKLGDTFNLELVQGGQKLALRMSGGFLLLTTLSMITEIEPWLIPNVWCEGLHANPKLEREYRDKARKEKRKNVKDVKTEPFRDQDSPAAGFSKMPDSHFMLTITNQFLRGVSLRIPGDLARCSGLYGGSRTLILTNEKGGDWLVTVETSANNITYIASGWTELVKENGLHVGDTLRVDLVERGMNPAMTFKFSRKILVIPKIKNKNMPLELDNFICVVGVETRAKEAFSAQKKLASSKTCSNSHQQ</sequence>
<dbReference type="PROSITE" id="PS50863">
    <property type="entry name" value="B3"/>
    <property type="match status" value="11"/>
</dbReference>
<dbReference type="InterPro" id="IPR039218">
    <property type="entry name" value="REM_fam"/>
</dbReference>
<evidence type="ECO:0000313" key="10">
    <source>
        <dbReference type="Proteomes" id="UP001154282"/>
    </source>
</evidence>
<dbReference type="PANTHER" id="PTHR31674:SF62">
    <property type="entry name" value="B3 DOMAIN-CONTAINING PROTEIN REM14-RELATED"/>
    <property type="match status" value="1"/>
</dbReference>
<feature type="compositionally biased region" description="Acidic residues" evidence="7">
    <location>
        <begin position="117"/>
        <end position="127"/>
    </location>
</feature>
<evidence type="ECO:0000256" key="6">
    <source>
        <dbReference type="ARBA" id="ARBA00023242"/>
    </source>
</evidence>
<accession>A0AAV0GVZ5</accession>
<feature type="domain" description="TF-B3" evidence="8">
    <location>
        <begin position="299"/>
        <end position="394"/>
    </location>
</feature>
<keyword evidence="4" id="KW-0238">DNA-binding</keyword>
<evidence type="ECO:0000256" key="3">
    <source>
        <dbReference type="ARBA" id="ARBA00023015"/>
    </source>
</evidence>
<feature type="region of interest" description="Disordered" evidence="7">
    <location>
        <begin position="1394"/>
        <end position="1444"/>
    </location>
</feature>
<organism evidence="9 10">
    <name type="scientific">Linum tenue</name>
    <dbReference type="NCBI Taxonomy" id="586396"/>
    <lineage>
        <taxon>Eukaryota</taxon>
        <taxon>Viridiplantae</taxon>
        <taxon>Streptophyta</taxon>
        <taxon>Embryophyta</taxon>
        <taxon>Tracheophyta</taxon>
        <taxon>Spermatophyta</taxon>
        <taxon>Magnoliopsida</taxon>
        <taxon>eudicotyledons</taxon>
        <taxon>Gunneridae</taxon>
        <taxon>Pentapetalae</taxon>
        <taxon>rosids</taxon>
        <taxon>fabids</taxon>
        <taxon>Malpighiales</taxon>
        <taxon>Linaceae</taxon>
        <taxon>Linum</taxon>
    </lineage>
</organism>
<evidence type="ECO:0000259" key="8">
    <source>
        <dbReference type="PROSITE" id="PS50863"/>
    </source>
</evidence>
<dbReference type="InterPro" id="IPR003340">
    <property type="entry name" value="B3_DNA-bd"/>
</dbReference>
<feature type="domain" description="TF-B3" evidence="8">
    <location>
        <begin position="1626"/>
        <end position="1721"/>
    </location>
</feature>
<feature type="domain" description="TF-B3" evidence="8">
    <location>
        <begin position="1455"/>
        <end position="1554"/>
    </location>
</feature>
<evidence type="ECO:0000256" key="5">
    <source>
        <dbReference type="ARBA" id="ARBA00023163"/>
    </source>
</evidence>
<dbReference type="GO" id="GO:0005634">
    <property type="term" value="C:nucleus"/>
    <property type="evidence" value="ECO:0007669"/>
    <property type="project" value="UniProtKB-SubCell"/>
</dbReference>
<keyword evidence="5" id="KW-0804">Transcription</keyword>
<feature type="region of interest" description="Disordered" evidence="7">
    <location>
        <begin position="1026"/>
        <end position="1048"/>
    </location>
</feature>
<evidence type="ECO:0000256" key="4">
    <source>
        <dbReference type="ARBA" id="ARBA00023125"/>
    </source>
</evidence>
<dbReference type="CDD" id="cd10017">
    <property type="entry name" value="B3_DNA"/>
    <property type="match status" value="12"/>
</dbReference>
<feature type="domain" description="TF-B3" evidence="8">
    <location>
        <begin position="159"/>
        <end position="263"/>
    </location>
</feature>
<dbReference type="Proteomes" id="UP001154282">
    <property type="component" value="Unassembled WGS sequence"/>
</dbReference>
<evidence type="ECO:0000256" key="7">
    <source>
        <dbReference type="SAM" id="MobiDB-lite"/>
    </source>
</evidence>
<keyword evidence="3" id="KW-0805">Transcription regulation</keyword>
<feature type="domain" description="TF-B3" evidence="8">
    <location>
        <begin position="1069"/>
        <end position="1167"/>
    </location>
</feature>
<feature type="compositionally biased region" description="Basic and acidic residues" evidence="7">
    <location>
        <begin position="1601"/>
        <end position="1613"/>
    </location>
</feature>
<evidence type="ECO:0000256" key="2">
    <source>
        <dbReference type="ARBA" id="ARBA00022737"/>
    </source>
</evidence>
<feature type="region of interest" description="Disordered" evidence="7">
    <location>
        <begin position="113"/>
        <end position="148"/>
    </location>
</feature>
<feature type="compositionally biased region" description="Acidic residues" evidence="7">
    <location>
        <begin position="1402"/>
        <end position="1411"/>
    </location>
</feature>
<protein>
    <recommendedName>
        <fullName evidence="8">TF-B3 domain-containing protein</fullName>
    </recommendedName>
</protein>
<dbReference type="Gene3D" id="2.40.330.10">
    <property type="entry name" value="DNA-binding pseudobarrel domain"/>
    <property type="match status" value="12"/>
</dbReference>
<evidence type="ECO:0000313" key="9">
    <source>
        <dbReference type="EMBL" id="CAI0376523.1"/>
    </source>
</evidence>
<gene>
    <name evidence="9" type="ORF">LITE_LOCUS1055</name>
</gene>
<comment type="subcellular location">
    <subcellularLocation>
        <location evidence="1">Nucleus</location>
    </subcellularLocation>
</comment>
<dbReference type="Pfam" id="PF02362">
    <property type="entry name" value="B3"/>
    <property type="match status" value="12"/>
</dbReference>
<comment type="caution">
    <text evidence="9">The sequence shown here is derived from an EMBL/GenBank/DDBJ whole genome shotgun (WGS) entry which is preliminary data.</text>
</comment>
<feature type="domain" description="TF-B3" evidence="8">
    <location>
        <begin position="912"/>
        <end position="1005"/>
    </location>
</feature>
<keyword evidence="10" id="KW-1185">Reference proteome</keyword>
<name>A0AAV0GVZ5_9ROSI</name>
<keyword evidence="6" id="KW-0539">Nucleus</keyword>
<dbReference type="SUPFAM" id="SSF101936">
    <property type="entry name" value="DNA-binding pseudobarrel domain"/>
    <property type="match status" value="12"/>
</dbReference>
<proteinExistence type="predicted"/>
<dbReference type="EMBL" id="CAMGYJ010000002">
    <property type="protein sequence ID" value="CAI0376523.1"/>
    <property type="molecule type" value="Genomic_DNA"/>
</dbReference>
<dbReference type="GO" id="GO:0003677">
    <property type="term" value="F:DNA binding"/>
    <property type="evidence" value="ECO:0007669"/>
    <property type="project" value="UniProtKB-KW"/>
</dbReference>
<feature type="compositionally biased region" description="Basic and acidic residues" evidence="7">
    <location>
        <begin position="128"/>
        <end position="142"/>
    </location>
</feature>
<feature type="domain" description="TF-B3" evidence="8">
    <location>
        <begin position="1213"/>
        <end position="1307"/>
    </location>
</feature>